<dbReference type="RefSeq" id="WP_015717566.1">
    <property type="nucleotide sequence ID" value="NC_014974.1"/>
</dbReference>
<dbReference type="Proteomes" id="UP000008087">
    <property type="component" value="Chromosome"/>
</dbReference>
<gene>
    <name evidence="1" type="ordered locus">TSC_c16850</name>
</gene>
<dbReference type="HOGENOM" id="CLU_3174263_0_0_0"/>
<organism evidence="1 2">
    <name type="scientific">Thermus scotoductus (strain ATCC 700910 / SA-01)</name>
    <dbReference type="NCBI Taxonomy" id="743525"/>
    <lineage>
        <taxon>Bacteria</taxon>
        <taxon>Thermotogati</taxon>
        <taxon>Deinococcota</taxon>
        <taxon>Deinococci</taxon>
        <taxon>Thermales</taxon>
        <taxon>Thermaceae</taxon>
        <taxon>Thermus</taxon>
    </lineage>
</organism>
<proteinExistence type="predicted"/>
<dbReference type="KEGG" id="tsc:TSC_c16850"/>
<evidence type="ECO:0000313" key="2">
    <source>
        <dbReference type="Proteomes" id="UP000008087"/>
    </source>
</evidence>
<dbReference type="AlphaFoldDB" id="E8PLF1"/>
<dbReference type="STRING" id="743525.TSC_c16850"/>
<accession>E8PLF1</accession>
<dbReference type="EMBL" id="CP001962">
    <property type="protein sequence ID" value="ADW22300.1"/>
    <property type="molecule type" value="Genomic_DNA"/>
</dbReference>
<name>E8PLF1_THESS</name>
<evidence type="ECO:0000313" key="1">
    <source>
        <dbReference type="EMBL" id="ADW22300.1"/>
    </source>
</evidence>
<reference evidence="1 2" key="2">
    <citation type="journal article" date="2011" name="BMC Genomics">
        <title>Sequence of the hyperplastic genome of the naturally competent Thermus scotoductus SA-01.</title>
        <authorList>
            <person name="Gounder K."/>
            <person name="Brzuszkiewicz E."/>
            <person name="Liesegang H."/>
            <person name="Wollherr A."/>
            <person name="Daniel R."/>
            <person name="Gottschalk G."/>
            <person name="Reva O."/>
            <person name="Kumwenda B."/>
            <person name="Srivastava M."/>
            <person name="Bricio C."/>
            <person name="Berenguer J."/>
            <person name="van Heerden E."/>
            <person name="Litthauer D."/>
        </authorList>
    </citation>
    <scope>NUCLEOTIDE SEQUENCE [LARGE SCALE GENOMIC DNA]</scope>
    <source>
        <strain evidence="2">ATCC 700910 / SA-01</strain>
    </source>
</reference>
<sequence length="47" mass="5163">MATRTQALPLGRNLGLEVIFLDILGEEATSYPELVRQIATGFAQAMR</sequence>
<protein>
    <submittedName>
        <fullName evidence="1">Uncharacterized protein</fullName>
    </submittedName>
</protein>
<reference evidence="2" key="1">
    <citation type="submission" date="2010-03" db="EMBL/GenBank/DDBJ databases">
        <title>The genome sequence of Thermus scotoductus SA-01.</title>
        <authorList>
            <person name="Gounder K."/>
            <person name="Liesegang H."/>
            <person name="Brzuszkiewicz E."/>
            <person name="Wollherr A."/>
            <person name="Daniel R."/>
            <person name="Gottschalk G."/>
            <person name="van Heerden E."/>
            <person name="Litthauer D."/>
        </authorList>
    </citation>
    <scope>NUCLEOTIDE SEQUENCE [LARGE SCALE GENOMIC DNA]</scope>
    <source>
        <strain evidence="2">ATCC 700910 / SA-01</strain>
    </source>
</reference>